<feature type="signal peptide" evidence="1">
    <location>
        <begin position="1"/>
        <end position="21"/>
    </location>
</feature>
<proteinExistence type="predicted"/>
<dbReference type="EMBL" id="BBSA01000025">
    <property type="protein sequence ID" value="GAM65831.1"/>
    <property type="molecule type" value="Genomic_DNA"/>
</dbReference>
<sequence length="174" mass="19065">MKAINKLVAGVMLLASFSVFASQGSEFEKLAPEQALVQANQWYGSNQASVQIFPTYITANFADGSHANIPITDKHPISIAPYINHSHPCDFHVATGCTGELKGVKVGVTVYDESNHKQLMQKMMTTNPNGFVGLWLPKDKKNLTVVIHYKGKEARKTLATGKTDLTCITDMKLI</sequence>
<dbReference type="Gene3D" id="2.60.40.3700">
    <property type="match status" value="1"/>
</dbReference>
<organism evidence="2 3">
    <name type="scientific">Vibrio ishigakensis</name>
    <dbReference type="NCBI Taxonomy" id="1481914"/>
    <lineage>
        <taxon>Bacteria</taxon>
        <taxon>Pseudomonadati</taxon>
        <taxon>Pseudomonadota</taxon>
        <taxon>Gammaproteobacteria</taxon>
        <taxon>Vibrionales</taxon>
        <taxon>Vibrionaceae</taxon>
        <taxon>Vibrio</taxon>
    </lineage>
</organism>
<protein>
    <submittedName>
        <fullName evidence="2">Putative exported protein</fullName>
    </submittedName>
</protein>
<dbReference type="AlphaFoldDB" id="A0A0B8PHR6"/>
<reference evidence="2 3" key="1">
    <citation type="submission" date="2015-01" db="EMBL/GenBank/DDBJ databases">
        <title>Vibrio sp. C5 JCM 19232 whole genome shotgun sequence.</title>
        <authorList>
            <person name="Sawabe T."/>
            <person name="Meirelles P."/>
            <person name="Feng G."/>
            <person name="Sayaka M."/>
            <person name="Hattori M."/>
            <person name="Ohkuma M."/>
        </authorList>
    </citation>
    <scope>NUCLEOTIDE SEQUENCE [LARGE SCALE GENOMIC DNA]</scope>
    <source>
        <strain evidence="2 3">JCM19232</strain>
    </source>
</reference>
<reference evidence="2 3" key="2">
    <citation type="submission" date="2015-01" db="EMBL/GenBank/DDBJ databases">
        <authorList>
            <consortium name="NBRP consortium"/>
            <person name="Sawabe T."/>
            <person name="Meirelles P."/>
            <person name="Feng G."/>
            <person name="Sayaka M."/>
            <person name="Hattori M."/>
            <person name="Ohkuma M."/>
        </authorList>
    </citation>
    <scope>NUCLEOTIDE SEQUENCE [LARGE SCALE GENOMIC DNA]</scope>
    <source>
        <strain evidence="2 3">JCM19232</strain>
    </source>
</reference>
<accession>A0A0B8PHR6</accession>
<dbReference type="InterPro" id="IPR047808">
    <property type="entry name" value="CueP-like"/>
</dbReference>
<dbReference type="Proteomes" id="UP000031670">
    <property type="component" value="Unassembled WGS sequence"/>
</dbReference>
<comment type="caution">
    <text evidence="2">The sequence shown here is derived from an EMBL/GenBank/DDBJ whole genome shotgun (WGS) entry which is preliminary data.</text>
</comment>
<dbReference type="Pfam" id="PF21172">
    <property type="entry name" value="CueP"/>
    <property type="match status" value="1"/>
</dbReference>
<keyword evidence="1" id="KW-0732">Signal</keyword>
<name>A0A0B8PHR6_9VIBR</name>
<dbReference type="NCBIfam" id="NF038094">
    <property type="entry name" value="CueP_fam"/>
    <property type="match status" value="1"/>
</dbReference>
<evidence type="ECO:0000256" key="1">
    <source>
        <dbReference type="SAM" id="SignalP"/>
    </source>
</evidence>
<evidence type="ECO:0000313" key="2">
    <source>
        <dbReference type="EMBL" id="GAM65831.1"/>
    </source>
</evidence>
<evidence type="ECO:0000313" key="3">
    <source>
        <dbReference type="Proteomes" id="UP000031670"/>
    </source>
</evidence>
<feature type="chain" id="PRO_5002137043" evidence="1">
    <location>
        <begin position="22"/>
        <end position="174"/>
    </location>
</feature>
<gene>
    <name evidence="2" type="ORF">JCM19232_5407</name>
</gene>